<feature type="compositionally biased region" description="Low complexity" evidence="6">
    <location>
        <begin position="537"/>
        <end position="548"/>
    </location>
</feature>
<evidence type="ECO:0000256" key="6">
    <source>
        <dbReference type="SAM" id="MobiDB-lite"/>
    </source>
</evidence>
<dbReference type="Gene3D" id="3.30.565.10">
    <property type="entry name" value="Histidine kinase-like ATPase, C-terminal domain"/>
    <property type="match status" value="1"/>
</dbReference>
<evidence type="ECO:0000256" key="5">
    <source>
        <dbReference type="ARBA" id="ARBA00022777"/>
    </source>
</evidence>
<proteinExistence type="predicted"/>
<dbReference type="Pfam" id="PF02518">
    <property type="entry name" value="HATPase_c"/>
    <property type="match status" value="1"/>
</dbReference>
<organism evidence="8 9">
    <name type="scientific">Terrybacteria sp. (strain RIFCSPHIGHO2_01_FULL_58_15)</name>
    <dbReference type="NCBI Taxonomy" id="1802363"/>
    <lineage>
        <taxon>Bacteria</taxon>
        <taxon>Candidatus Terryibacteriota</taxon>
    </lineage>
</organism>
<dbReference type="AlphaFoldDB" id="A0A1G2PNX8"/>
<dbReference type="GO" id="GO:0009927">
    <property type="term" value="F:histidine phosphotransfer kinase activity"/>
    <property type="evidence" value="ECO:0007669"/>
    <property type="project" value="TreeGrafter"/>
</dbReference>
<dbReference type="SMART" id="SM00388">
    <property type="entry name" value="HisKA"/>
    <property type="match status" value="1"/>
</dbReference>
<keyword evidence="5" id="KW-0418">Kinase</keyword>
<evidence type="ECO:0000313" key="8">
    <source>
        <dbReference type="EMBL" id="OHA50020.1"/>
    </source>
</evidence>
<dbReference type="InterPro" id="IPR004358">
    <property type="entry name" value="Sig_transdc_His_kin-like_C"/>
</dbReference>
<dbReference type="Proteomes" id="UP000178690">
    <property type="component" value="Unassembled WGS sequence"/>
</dbReference>
<evidence type="ECO:0000256" key="3">
    <source>
        <dbReference type="ARBA" id="ARBA00022553"/>
    </source>
</evidence>
<dbReference type="PRINTS" id="PR00344">
    <property type="entry name" value="BCTRLSENSOR"/>
</dbReference>
<feature type="compositionally biased region" description="Pro residues" evidence="6">
    <location>
        <begin position="549"/>
        <end position="559"/>
    </location>
</feature>
<comment type="catalytic activity">
    <reaction evidence="1">
        <text>ATP + protein L-histidine = ADP + protein N-phospho-L-histidine.</text>
        <dbReference type="EC" id="2.7.13.3"/>
    </reaction>
</comment>
<dbReference type="SUPFAM" id="SSF47384">
    <property type="entry name" value="Homodimeric domain of signal transducing histidine kinase"/>
    <property type="match status" value="1"/>
</dbReference>
<dbReference type="Pfam" id="PF00512">
    <property type="entry name" value="HisKA"/>
    <property type="match status" value="1"/>
</dbReference>
<keyword evidence="4" id="KW-0808">Transferase</keyword>
<dbReference type="PANTHER" id="PTHR43047">
    <property type="entry name" value="TWO-COMPONENT HISTIDINE PROTEIN KINASE"/>
    <property type="match status" value="1"/>
</dbReference>
<dbReference type="InterPro" id="IPR003661">
    <property type="entry name" value="HisK_dim/P_dom"/>
</dbReference>
<dbReference type="InterPro" id="IPR005467">
    <property type="entry name" value="His_kinase_dom"/>
</dbReference>
<evidence type="ECO:0000256" key="2">
    <source>
        <dbReference type="ARBA" id="ARBA00012438"/>
    </source>
</evidence>
<comment type="caution">
    <text evidence="8">The sequence shown here is derived from an EMBL/GenBank/DDBJ whole genome shotgun (WGS) entry which is preliminary data.</text>
</comment>
<dbReference type="EMBL" id="MHST01000002">
    <property type="protein sequence ID" value="OHA50020.1"/>
    <property type="molecule type" value="Genomic_DNA"/>
</dbReference>
<name>A0A1G2PNX8_TERXR</name>
<evidence type="ECO:0000256" key="1">
    <source>
        <dbReference type="ARBA" id="ARBA00000085"/>
    </source>
</evidence>
<dbReference type="InterPro" id="IPR036890">
    <property type="entry name" value="HATPase_C_sf"/>
</dbReference>
<dbReference type="GO" id="GO:0005886">
    <property type="term" value="C:plasma membrane"/>
    <property type="evidence" value="ECO:0007669"/>
    <property type="project" value="TreeGrafter"/>
</dbReference>
<feature type="domain" description="Histidine kinase" evidence="7">
    <location>
        <begin position="294"/>
        <end position="518"/>
    </location>
</feature>
<dbReference type="SUPFAM" id="SSF55874">
    <property type="entry name" value="ATPase domain of HSP90 chaperone/DNA topoisomerase II/histidine kinase"/>
    <property type="match status" value="1"/>
</dbReference>
<sequence length="559" mass="61505">MRFPFFSSKATLSLQQAIAPLTFLAGHLPEAERPEIASDAWATLPMATRDDVLRRIYLDIEARVLRRGIGGWADAAAIRSSLRKRFRLDRGIPSRFTVLFAERSAQLFSLFRLFAEEVWQRAGWGNERITSILRDAAAGTPLAALVTLSEEDWNRAFRAWAQLPSREREAATVTAFRRVVERTYRDFVKERGESRARIAAEEAMRAMQESFGPLEGFAGLVSALPESVLSEERITFAPREELAETVTRQAREMKGKDVALFAEAQKLQETIRDLKQANAETEAMTHAQEDFISVVSHQFRTPLSAIRWEAEALLDAAAKDPNLRAVAEAAEVVRNRSVFLVGVLENIFDLLAIESGTFTLHLREGDLGAVILKSCSDFEKEAQRRGMALRCVVSGAVRAAFDSTAIERVVRILLTNALEYSEKGGAVEVGIEPHLHEGGREFIVRVRDEGIGIRAEDRPRIFEKFFRTYNAKTKAPNGAGIALYIAKRIVELHRGTMSVESKGIGTGATFSFSLPEDGSPAGSDQIRVAGATASPVSPTAPEAEVASAAPPPADPLLGT</sequence>
<dbReference type="Gene3D" id="1.10.287.130">
    <property type="match status" value="1"/>
</dbReference>
<accession>A0A1G2PNX8</accession>
<reference evidence="8 9" key="1">
    <citation type="journal article" date="2016" name="Nat. Commun.">
        <title>Thousands of microbial genomes shed light on interconnected biogeochemical processes in an aquifer system.</title>
        <authorList>
            <person name="Anantharaman K."/>
            <person name="Brown C.T."/>
            <person name="Hug L.A."/>
            <person name="Sharon I."/>
            <person name="Castelle C.J."/>
            <person name="Probst A.J."/>
            <person name="Thomas B.C."/>
            <person name="Singh A."/>
            <person name="Wilkins M.J."/>
            <person name="Karaoz U."/>
            <person name="Brodie E.L."/>
            <person name="Williams K.H."/>
            <person name="Hubbard S.S."/>
            <person name="Banfield J.F."/>
        </authorList>
    </citation>
    <scope>NUCLEOTIDE SEQUENCE [LARGE SCALE GENOMIC DNA]</scope>
    <source>
        <strain evidence="9">RIFCSPHIGHO2_01_FULL_58_15</strain>
    </source>
</reference>
<evidence type="ECO:0000256" key="4">
    <source>
        <dbReference type="ARBA" id="ARBA00022679"/>
    </source>
</evidence>
<dbReference type="EC" id="2.7.13.3" evidence="2"/>
<dbReference type="InterPro" id="IPR036097">
    <property type="entry name" value="HisK_dim/P_sf"/>
</dbReference>
<dbReference type="PROSITE" id="PS50109">
    <property type="entry name" value="HIS_KIN"/>
    <property type="match status" value="1"/>
</dbReference>
<dbReference type="SMART" id="SM00387">
    <property type="entry name" value="HATPase_c"/>
    <property type="match status" value="1"/>
</dbReference>
<dbReference type="GO" id="GO:0000155">
    <property type="term" value="F:phosphorelay sensor kinase activity"/>
    <property type="evidence" value="ECO:0007669"/>
    <property type="project" value="InterPro"/>
</dbReference>
<dbReference type="PANTHER" id="PTHR43047:SF72">
    <property type="entry name" value="OSMOSENSING HISTIDINE PROTEIN KINASE SLN1"/>
    <property type="match status" value="1"/>
</dbReference>
<dbReference type="STRING" id="1802363.A2682_02030"/>
<feature type="region of interest" description="Disordered" evidence="6">
    <location>
        <begin position="515"/>
        <end position="559"/>
    </location>
</feature>
<dbReference type="CDD" id="cd00082">
    <property type="entry name" value="HisKA"/>
    <property type="match status" value="1"/>
</dbReference>
<keyword evidence="3" id="KW-0597">Phosphoprotein</keyword>
<evidence type="ECO:0000313" key="9">
    <source>
        <dbReference type="Proteomes" id="UP000178690"/>
    </source>
</evidence>
<dbReference type="InterPro" id="IPR003594">
    <property type="entry name" value="HATPase_dom"/>
</dbReference>
<protein>
    <recommendedName>
        <fullName evidence="2">histidine kinase</fullName>
        <ecNumber evidence="2">2.7.13.3</ecNumber>
    </recommendedName>
</protein>
<evidence type="ECO:0000259" key="7">
    <source>
        <dbReference type="PROSITE" id="PS50109"/>
    </source>
</evidence>
<gene>
    <name evidence="8" type="ORF">A2682_02030</name>
</gene>